<gene>
    <name evidence="2" type="ORF">TrCOL_g10087</name>
</gene>
<dbReference type="Gene3D" id="3.40.50.11380">
    <property type="match status" value="1"/>
</dbReference>
<evidence type="ECO:0000313" key="3">
    <source>
        <dbReference type="Proteomes" id="UP001165065"/>
    </source>
</evidence>
<dbReference type="Proteomes" id="UP001165065">
    <property type="component" value="Unassembled WGS sequence"/>
</dbReference>
<dbReference type="EMBL" id="BRYA01000135">
    <property type="protein sequence ID" value="GMI40713.1"/>
    <property type="molecule type" value="Genomic_DNA"/>
</dbReference>
<comment type="caution">
    <text evidence="2">The sequence shown here is derived from an EMBL/GenBank/DDBJ whole genome shotgun (WGS) entry which is preliminary data.</text>
</comment>
<evidence type="ECO:0000256" key="1">
    <source>
        <dbReference type="SAM" id="SignalP"/>
    </source>
</evidence>
<dbReference type="AlphaFoldDB" id="A0A9W7L8M6"/>
<dbReference type="Gene3D" id="3.40.50.2000">
    <property type="entry name" value="Glycogen Phosphorylase B"/>
    <property type="match status" value="1"/>
</dbReference>
<dbReference type="OrthoDB" id="191442at2759"/>
<keyword evidence="3" id="KW-1185">Reference proteome</keyword>
<proteinExistence type="predicted"/>
<evidence type="ECO:0008006" key="4">
    <source>
        <dbReference type="Google" id="ProtNLM"/>
    </source>
</evidence>
<feature type="signal peptide" evidence="1">
    <location>
        <begin position="1"/>
        <end position="27"/>
    </location>
</feature>
<protein>
    <recommendedName>
        <fullName evidence="4">O-GlcNAc transferase C-terminal domain-containing protein</fullName>
    </recommendedName>
</protein>
<evidence type="ECO:0000313" key="2">
    <source>
        <dbReference type="EMBL" id="GMI40713.1"/>
    </source>
</evidence>
<reference evidence="3" key="1">
    <citation type="journal article" date="2023" name="Commun. Biol.">
        <title>Genome analysis of Parmales, the sister group of diatoms, reveals the evolutionary specialization of diatoms from phago-mixotrophs to photoautotrophs.</title>
        <authorList>
            <person name="Ban H."/>
            <person name="Sato S."/>
            <person name="Yoshikawa S."/>
            <person name="Yamada K."/>
            <person name="Nakamura Y."/>
            <person name="Ichinomiya M."/>
            <person name="Sato N."/>
            <person name="Blanc-Mathieu R."/>
            <person name="Endo H."/>
            <person name="Kuwata A."/>
            <person name="Ogata H."/>
        </authorList>
    </citation>
    <scope>NUCLEOTIDE SEQUENCE [LARGE SCALE GENOMIC DNA]</scope>
</reference>
<keyword evidence="1" id="KW-0732">Signal</keyword>
<feature type="chain" id="PRO_5040973085" description="O-GlcNAc transferase C-terminal domain-containing protein" evidence="1">
    <location>
        <begin position="28"/>
        <end position="952"/>
    </location>
</feature>
<sequence>MTPPVPPPFPNLLLFLLLLMLLAPSSPSPSQTTIDPVNPFLHSLQVNYFPFYFGIGDSHGIPPNCTISTFTNPTFSFDSYLTSVVNDVTEAQFHLPAHIYSILSLPVPPRPASFMVGSSIHTLHNSIQRVQCMVAACTDGEISVGETGIGYKSLYKGMSLLSTLSVLGGQVDYSTKLLNDMYKILGLIKEGSLVGATAKDEFWQGAKVFTLTKLGQNTAMQNSLPAALAFYQGAAEAEPASRRSISLLNHIAACHLAIGDISSFVNVSEEMLEAYHFSLSNIFGEQTPEFNVSIPAKEVFFKDSDGRGGRSTSSSNPKQFCRNVLNNAVLNIYGDDVDSPNLPHAKAIVEQMDSLNGCLHIELGRKKGREASELPSKLHFSLGRKLQKRGFTNEALYHLRIASGPFIKDGALHQVYSRLALPMVFDSLKNQALTLSGFQHELGSFLGKNSIVKNCDAIKTNFDVLPLIRFAEETDIIDYGYEGDSYSLISKLYYQMCPDLYRGDTGGGEEENSGANPNKRIGIVSSTLYNHPTAKTHGGLLKYLASLGGGVSQGTQIVIACYPTFSDTVTKRVMKEVQGVKNLGLTEGKEAEQLRAEKLDVILYLDLPLDARSYALAHQRLAKTQVGLYGHHAYTSGIEDTLDYVLIPGAGGVGEGKGGGGVDGTELATSMTIQYSEQVVVIEGLHIGEMYGGLPEGTFGEYEQSPLYTDAGAFHSRFLLPEDANVYLIPASAPHFHPEFDSAIKAILRADPRAQVVVALRELNSAEKTAAEEDYFSHDLLQHGFPIVWGEKLKMRMKKKIAGGKRGGGLWRRVKFLSEGLAPNDYAAVLKMADVVLDTFPFCNFVNSIEALSVGTPVVTLGSRQRKGGGRLVAIWWEELARAEGEGGGEDECCNAADEEEFVDLAVRLANDKALRSRVVKRIESSRMFDDHEDGYGFYKDVGDFLLSATPL</sequence>
<name>A0A9W7L8M6_9STRA</name>
<accession>A0A9W7L8M6</accession>
<organism evidence="2 3">
    <name type="scientific">Triparma columacea</name>
    <dbReference type="NCBI Taxonomy" id="722753"/>
    <lineage>
        <taxon>Eukaryota</taxon>
        <taxon>Sar</taxon>
        <taxon>Stramenopiles</taxon>
        <taxon>Ochrophyta</taxon>
        <taxon>Bolidophyceae</taxon>
        <taxon>Parmales</taxon>
        <taxon>Triparmaceae</taxon>
        <taxon>Triparma</taxon>
    </lineage>
</organism>